<accession>A0A0C3QFZ7</accession>
<evidence type="ECO:0008006" key="3">
    <source>
        <dbReference type="Google" id="ProtNLM"/>
    </source>
</evidence>
<dbReference type="AlphaFoldDB" id="A0A0C3QFZ7"/>
<reference evidence="1 2" key="1">
    <citation type="submission" date="2014-04" db="EMBL/GenBank/DDBJ databases">
        <authorList>
            <consortium name="DOE Joint Genome Institute"/>
            <person name="Kuo A."/>
            <person name="Girlanda M."/>
            <person name="Perotto S."/>
            <person name="Kohler A."/>
            <person name="Nagy L.G."/>
            <person name="Floudas D."/>
            <person name="Copeland A."/>
            <person name="Barry K.W."/>
            <person name="Cichocki N."/>
            <person name="Veneault-Fourrey C."/>
            <person name="LaButti K."/>
            <person name="Lindquist E.A."/>
            <person name="Lipzen A."/>
            <person name="Lundell T."/>
            <person name="Morin E."/>
            <person name="Murat C."/>
            <person name="Sun H."/>
            <person name="Tunlid A."/>
            <person name="Henrissat B."/>
            <person name="Grigoriev I.V."/>
            <person name="Hibbett D.S."/>
            <person name="Martin F."/>
            <person name="Nordberg H.P."/>
            <person name="Cantor M.N."/>
            <person name="Hua S.X."/>
        </authorList>
    </citation>
    <scope>NUCLEOTIDE SEQUENCE [LARGE SCALE GENOMIC DNA]</scope>
    <source>
        <strain evidence="1 2">MUT 4182</strain>
    </source>
</reference>
<dbReference type="SUPFAM" id="SSF52047">
    <property type="entry name" value="RNI-like"/>
    <property type="match status" value="1"/>
</dbReference>
<evidence type="ECO:0000313" key="1">
    <source>
        <dbReference type="EMBL" id="KIO24294.1"/>
    </source>
</evidence>
<keyword evidence="2" id="KW-1185">Reference proteome</keyword>
<dbReference type="Gene3D" id="3.80.10.10">
    <property type="entry name" value="Ribonuclease Inhibitor"/>
    <property type="match status" value="1"/>
</dbReference>
<sequence length="402" mass="44531">MTSKPFFTTLELVSDPHDVLQQLPIIPYLPPELLGCVIYHVQCSKTLTTLAISAAILQEEAERALYRSIWIRTPEDLHSLSSALLKGKRNLGRCNSVRSLEFGLLEDECHDRNLEDFQNILSSIPNLTALRFWTRAQRRGFPLRHPITTVPYTFQLRTLGIRESDLHPDQLVQFLESQPSIEVLEMYTLSSTPDDSLDLSALSSNALPKLSKIAGRVFNVLQLVPGRPVTEVILRDWLEMARVADVGMALALSSVPACSLKCLISTVAPQFFVTMGSHVPDLVALDLEVAFSLRGYELASIASRVQNMPSLKDLTISGFRTARFAPIAPSPAEDALLFAERFALRFPSLAEFTLVSKTDIGKSADCATCVLSKTDGWSVAEEFSVADDDRSSKWKTCVVATF</sequence>
<dbReference type="OrthoDB" id="3178870at2759"/>
<dbReference type="InterPro" id="IPR032675">
    <property type="entry name" value="LRR_dom_sf"/>
</dbReference>
<dbReference type="EMBL" id="KN823064">
    <property type="protein sequence ID" value="KIO24294.1"/>
    <property type="molecule type" value="Genomic_DNA"/>
</dbReference>
<organism evidence="1 2">
    <name type="scientific">Tulasnella calospora MUT 4182</name>
    <dbReference type="NCBI Taxonomy" id="1051891"/>
    <lineage>
        <taxon>Eukaryota</taxon>
        <taxon>Fungi</taxon>
        <taxon>Dikarya</taxon>
        <taxon>Basidiomycota</taxon>
        <taxon>Agaricomycotina</taxon>
        <taxon>Agaricomycetes</taxon>
        <taxon>Cantharellales</taxon>
        <taxon>Tulasnellaceae</taxon>
        <taxon>Tulasnella</taxon>
    </lineage>
</organism>
<name>A0A0C3QFZ7_9AGAM</name>
<protein>
    <recommendedName>
        <fullName evidence="3">F-box domain-containing protein</fullName>
    </recommendedName>
</protein>
<dbReference type="Proteomes" id="UP000054248">
    <property type="component" value="Unassembled WGS sequence"/>
</dbReference>
<evidence type="ECO:0000313" key="2">
    <source>
        <dbReference type="Proteomes" id="UP000054248"/>
    </source>
</evidence>
<dbReference type="HOGENOM" id="CLU_685482_0_0_1"/>
<reference evidence="2" key="2">
    <citation type="submission" date="2015-01" db="EMBL/GenBank/DDBJ databases">
        <title>Evolutionary Origins and Diversification of the Mycorrhizal Mutualists.</title>
        <authorList>
            <consortium name="DOE Joint Genome Institute"/>
            <consortium name="Mycorrhizal Genomics Consortium"/>
            <person name="Kohler A."/>
            <person name="Kuo A."/>
            <person name="Nagy L.G."/>
            <person name="Floudas D."/>
            <person name="Copeland A."/>
            <person name="Barry K.W."/>
            <person name="Cichocki N."/>
            <person name="Veneault-Fourrey C."/>
            <person name="LaButti K."/>
            <person name="Lindquist E.A."/>
            <person name="Lipzen A."/>
            <person name="Lundell T."/>
            <person name="Morin E."/>
            <person name="Murat C."/>
            <person name="Riley R."/>
            <person name="Ohm R."/>
            <person name="Sun H."/>
            <person name="Tunlid A."/>
            <person name="Henrissat B."/>
            <person name="Grigoriev I.V."/>
            <person name="Hibbett D.S."/>
            <person name="Martin F."/>
        </authorList>
    </citation>
    <scope>NUCLEOTIDE SEQUENCE [LARGE SCALE GENOMIC DNA]</scope>
    <source>
        <strain evidence="2">MUT 4182</strain>
    </source>
</reference>
<gene>
    <name evidence="1" type="ORF">M407DRAFT_26311</name>
</gene>
<proteinExistence type="predicted"/>